<keyword evidence="3" id="KW-1185">Reference proteome</keyword>
<keyword evidence="1" id="KW-1133">Transmembrane helix</keyword>
<dbReference type="EMBL" id="JACHMI010000001">
    <property type="protein sequence ID" value="MBB6549893.1"/>
    <property type="molecule type" value="Genomic_DNA"/>
</dbReference>
<feature type="transmembrane region" description="Helical" evidence="1">
    <location>
        <begin position="361"/>
        <end position="380"/>
    </location>
</feature>
<protein>
    <submittedName>
        <fullName evidence="2">Uncharacterized protein</fullName>
    </submittedName>
</protein>
<name>A0A7X0NUJ7_9ACTN</name>
<feature type="transmembrane region" description="Helical" evidence="1">
    <location>
        <begin position="323"/>
        <end position="341"/>
    </location>
</feature>
<gene>
    <name evidence="2" type="ORF">HD593_004688</name>
</gene>
<feature type="transmembrane region" description="Helical" evidence="1">
    <location>
        <begin position="544"/>
        <end position="564"/>
    </location>
</feature>
<dbReference type="RefSeq" id="WP_185104250.1">
    <property type="nucleotide sequence ID" value="NZ_JACHMI010000001.1"/>
</dbReference>
<evidence type="ECO:0000313" key="3">
    <source>
        <dbReference type="Proteomes" id="UP000565579"/>
    </source>
</evidence>
<dbReference type="Pfam" id="PF19683">
    <property type="entry name" value="DUF6185"/>
    <property type="match status" value="2"/>
</dbReference>
<feature type="transmembrane region" description="Helical" evidence="1">
    <location>
        <begin position="749"/>
        <end position="770"/>
    </location>
</feature>
<feature type="transmembrane region" description="Helical" evidence="1">
    <location>
        <begin position="642"/>
        <end position="660"/>
    </location>
</feature>
<dbReference type="AlphaFoldDB" id="A0A7X0NUJ7"/>
<reference evidence="2 3" key="1">
    <citation type="submission" date="2020-08" db="EMBL/GenBank/DDBJ databases">
        <title>Sequencing the genomes of 1000 actinobacteria strains.</title>
        <authorList>
            <person name="Klenk H.-P."/>
        </authorList>
    </citation>
    <scope>NUCLEOTIDE SEQUENCE [LARGE SCALE GENOMIC DNA]</scope>
    <source>
        <strain evidence="2 3">DSM 43768</strain>
    </source>
</reference>
<evidence type="ECO:0000256" key="1">
    <source>
        <dbReference type="SAM" id="Phobius"/>
    </source>
</evidence>
<feature type="transmembrane region" description="Helical" evidence="1">
    <location>
        <begin position="680"/>
        <end position="703"/>
    </location>
</feature>
<keyword evidence="1" id="KW-0812">Transmembrane</keyword>
<feature type="transmembrane region" description="Helical" evidence="1">
    <location>
        <begin position="782"/>
        <end position="812"/>
    </location>
</feature>
<dbReference type="Proteomes" id="UP000565579">
    <property type="component" value="Unassembled WGS sequence"/>
</dbReference>
<comment type="caution">
    <text evidence="2">The sequence shown here is derived from an EMBL/GenBank/DDBJ whole genome shotgun (WGS) entry which is preliminary data.</text>
</comment>
<sequence length="834" mass="91054">MLRRLRRGVSPVRIRVAARRIRDTRQGRGPWRPWEKALLASCLLSALALAGTAMALFDTTVDHPASPPDCQPAVLAEARMTAELTVVADNVDIPLIRSRFTVSMPVNWSWAGGVLGHPESAGYRRAMRCLFGAAEGERHRPWEERRRLPRVEIGGSTVTVADEVETYVSSADTATALGPWRTDLNATTWTLALAAPQALNRATWERIEVRLPADWPTGSELTPDTARAGVLTWTDKTALREQPVLALTPDFQARAVVAMSKIPGSTVTFAMEHLSYAGVLAWALVVVRRAREEEPWRAEHPRRSAGSDSRRYLAAASGRAHRILLLQVGVSLAIVADMVVYDGLTSAGILDLEPWNSVYNVLDVLLWAFLIISVAGLSAFRIRPRSAVLMTFAPFVAGVLGFPLSGYVITLVVVMTVLQLFHAMRARPLDEQAGPVPRWVALGGIAITTAAAAVFVNHYAQRLPHWNWLDHDVEPFDEVINGTAWHAWDVALILTDLLAAVTIVAVIAQLHARTAVRGPLATGRDLALVSWVFAAATFDWTDSLLGTSLPLSAVVAGLVLWLALTCTRPWAPLNRPGIRAAVERLPGTPLQKHAELLEEARRRYRQPRDEQDEQHEPASGIDHVRLVFALGPHHDPWRTARFAAAVTGALGGVPAIWFLYTELSTPFWSFAGGQALGGLRVPALILEEILFWSVPGLLLGLLWRHLPGRAGAVKVLPIAVSYLVAALGHQVVSRIFGQDLAVWTVQRSLLVWGVLSVAAIAIDVKTVRLLERRPTTTRHDLAALYGVVGWPVRLTGVLPQVVAIALMIYVVLQPDAGLVQSDPLQVFKRAGGAP</sequence>
<evidence type="ECO:0000313" key="2">
    <source>
        <dbReference type="EMBL" id="MBB6549893.1"/>
    </source>
</evidence>
<feature type="transmembrane region" description="Helical" evidence="1">
    <location>
        <begin position="439"/>
        <end position="460"/>
    </location>
</feature>
<keyword evidence="1" id="KW-0472">Membrane</keyword>
<dbReference type="InterPro" id="IPR046176">
    <property type="entry name" value="DUF6185"/>
</dbReference>
<feature type="transmembrane region" description="Helical" evidence="1">
    <location>
        <begin position="715"/>
        <end position="737"/>
    </location>
</feature>
<proteinExistence type="predicted"/>
<organism evidence="2 3">
    <name type="scientific">Nonomuraea rubra</name>
    <dbReference type="NCBI Taxonomy" id="46180"/>
    <lineage>
        <taxon>Bacteria</taxon>
        <taxon>Bacillati</taxon>
        <taxon>Actinomycetota</taxon>
        <taxon>Actinomycetes</taxon>
        <taxon>Streptosporangiales</taxon>
        <taxon>Streptosporangiaceae</taxon>
        <taxon>Nonomuraea</taxon>
    </lineage>
</organism>
<feature type="transmembrane region" description="Helical" evidence="1">
    <location>
        <begin position="485"/>
        <end position="508"/>
    </location>
</feature>
<accession>A0A7X0NUJ7</accession>